<dbReference type="Proteomes" id="UP000184066">
    <property type="component" value="Unassembled WGS sequence"/>
</dbReference>
<dbReference type="OrthoDB" id="7824597at2"/>
<name>A0A1M7SVT8_9RHOB</name>
<evidence type="ECO:0000313" key="1">
    <source>
        <dbReference type="EMBL" id="SHN62540.1"/>
    </source>
</evidence>
<evidence type="ECO:0008006" key="3">
    <source>
        <dbReference type="Google" id="ProtNLM"/>
    </source>
</evidence>
<keyword evidence="2" id="KW-1185">Reference proteome</keyword>
<protein>
    <recommendedName>
        <fullName evidence="3">Flagellar protein</fullName>
    </recommendedName>
</protein>
<dbReference type="SUPFAM" id="SSF158837">
    <property type="entry name" value="AGR C 984p-like"/>
    <property type="match status" value="1"/>
</dbReference>
<accession>A0A1M7SVT8</accession>
<gene>
    <name evidence="1" type="ORF">SAMN05216200_103305</name>
</gene>
<dbReference type="InterPro" id="IPR023157">
    <property type="entry name" value="AGR-C-984p-like_sf"/>
</dbReference>
<dbReference type="Gene3D" id="1.10.3700.10">
    <property type="entry name" value="AGR C 984p-like"/>
    <property type="match status" value="1"/>
</dbReference>
<reference evidence="1 2" key="1">
    <citation type="submission" date="2016-12" db="EMBL/GenBank/DDBJ databases">
        <authorList>
            <person name="Song W.-J."/>
            <person name="Kurnit D.M."/>
        </authorList>
    </citation>
    <scope>NUCLEOTIDE SEQUENCE [LARGE SCALE GENOMIC DNA]</scope>
    <source>
        <strain evidence="1 2">CGMCC 1.10808</strain>
    </source>
</reference>
<dbReference type="InterPro" id="IPR010626">
    <property type="entry name" value="DUF1217"/>
</dbReference>
<dbReference type="RefSeq" id="WP_072746871.1">
    <property type="nucleotide sequence ID" value="NZ_FOHL01000001.1"/>
</dbReference>
<dbReference type="STRING" id="1189325.SAMN04488119_101304"/>
<proteinExistence type="predicted"/>
<dbReference type="Pfam" id="PF06748">
    <property type="entry name" value="DUF1217"/>
    <property type="match status" value="1"/>
</dbReference>
<dbReference type="AlphaFoldDB" id="A0A1M7SVT8"/>
<evidence type="ECO:0000313" key="2">
    <source>
        <dbReference type="Proteomes" id="UP000184066"/>
    </source>
</evidence>
<dbReference type="EMBL" id="FRDL01000003">
    <property type="protein sequence ID" value="SHN62540.1"/>
    <property type="molecule type" value="Genomic_DNA"/>
</dbReference>
<organism evidence="1 2">
    <name type="scientific">Oceanicella actignis</name>
    <dbReference type="NCBI Taxonomy" id="1189325"/>
    <lineage>
        <taxon>Bacteria</taxon>
        <taxon>Pseudomonadati</taxon>
        <taxon>Pseudomonadota</taxon>
        <taxon>Alphaproteobacteria</taxon>
        <taxon>Rhodobacterales</taxon>
        <taxon>Paracoccaceae</taxon>
        <taxon>Oceanicella</taxon>
    </lineage>
</organism>
<sequence length="270" mass="30100">MTFQPAIPLSGFAGWRLLQRTEAAQREAFNADPQIQRDIAYFRAHAAEAKTAEDLVNDRRLLKVALGAYGLDEDIDKKAFIRKVLEEGTLDPESFANRLVDSRYRDLARDFGYGDFAARTSLSTFVEKVISRYQERQFEAAVGDVDNDMRLAMNFRREIGDVVSGDKSASTKWFAILGNTPLREVVTAALGLPNSFGSIDVDKQVEMLERKSSEILKIDDPSGLADPEVMENVIKRFFIKQSIENGSTTYNPALALITAGQSSFQSILNS</sequence>